<dbReference type="Proteomes" id="UP000198744">
    <property type="component" value="Unassembled WGS sequence"/>
</dbReference>
<evidence type="ECO:0000313" key="1">
    <source>
        <dbReference type="EMBL" id="SEM18956.1"/>
    </source>
</evidence>
<evidence type="ECO:0000313" key="2">
    <source>
        <dbReference type="Proteomes" id="UP000198744"/>
    </source>
</evidence>
<sequence length="51" mass="6174">MLFYTLLLHEIQDDIPRTKRDPLDWQNFRKNREGRTQGPPVLLIFISSQIY</sequence>
<keyword evidence="2" id="KW-1185">Reference proteome</keyword>
<reference evidence="1 2" key="1">
    <citation type="submission" date="2016-10" db="EMBL/GenBank/DDBJ databases">
        <authorList>
            <person name="de Groot N.N."/>
        </authorList>
    </citation>
    <scope>NUCLEOTIDE SEQUENCE [LARGE SCALE GENOMIC DNA]</scope>
    <source>
        <strain evidence="1 2">DSM 8423</strain>
    </source>
</reference>
<gene>
    <name evidence="1" type="ORF">SAMN04489760_10661</name>
</gene>
<accession>A0A1H7WBM0</accession>
<dbReference type="AlphaFoldDB" id="A0A1H7WBM0"/>
<name>A0A1H7WBM0_9BACT</name>
<dbReference type="EMBL" id="FOBS01000006">
    <property type="protein sequence ID" value="SEM18956.1"/>
    <property type="molecule type" value="Genomic_DNA"/>
</dbReference>
<organism evidence="1 2">
    <name type="scientific">Syntrophus gentianae</name>
    <dbReference type="NCBI Taxonomy" id="43775"/>
    <lineage>
        <taxon>Bacteria</taxon>
        <taxon>Pseudomonadati</taxon>
        <taxon>Thermodesulfobacteriota</taxon>
        <taxon>Syntrophia</taxon>
        <taxon>Syntrophales</taxon>
        <taxon>Syntrophaceae</taxon>
        <taxon>Syntrophus</taxon>
    </lineage>
</organism>
<protein>
    <submittedName>
        <fullName evidence="1">Uncharacterized protein</fullName>
    </submittedName>
</protein>
<dbReference type="STRING" id="43775.SAMN04489760_10661"/>
<proteinExistence type="predicted"/>